<dbReference type="RefSeq" id="WP_008543155.1">
    <property type="nucleotide sequence ID" value="NZ_JH605003.1"/>
</dbReference>
<evidence type="ECO:0000256" key="1">
    <source>
        <dbReference type="ARBA" id="ARBA00022679"/>
    </source>
</evidence>
<keyword evidence="2" id="KW-0548">Nucleotidyltransferase</keyword>
<dbReference type="SUPFAM" id="SSF53448">
    <property type="entry name" value="Nucleotide-diphospho-sugar transferases"/>
    <property type="match status" value="1"/>
</dbReference>
<dbReference type="EMBL" id="AFBQ01000293">
    <property type="protein sequence ID" value="EHY30688.1"/>
    <property type="molecule type" value="Genomic_DNA"/>
</dbReference>
<dbReference type="AlphaFoldDB" id="H3KGT4"/>
<gene>
    <name evidence="4" type="ORF">HMPREF9440_01966</name>
</gene>
<proteinExistence type="predicted"/>
<dbReference type="PATRIC" id="fig|762967.3.peg.1548"/>
<accession>H3KGT4</accession>
<dbReference type="HOGENOM" id="CLU_029499_2_1_4"/>
<dbReference type="InterPro" id="IPR050065">
    <property type="entry name" value="GlmU-like"/>
</dbReference>
<name>H3KGT4_9BURK</name>
<sequence length="260" mass="27922">MRAMVFCAGAGSRLRPLTRLLPKPLVAVGRLPMAVRVLLALRRAGIREAVLNLAHGADAVPAALGTGEALGMRLFYSREGSTAEEALETRGGLVRAMDLLTDNGRYEHFIAVAGDIVSDYDFFRLTERARCWEADPACAPAAHLVLVPNPAYHPQGDMALAPEGAVSREGAGERLTFASIGLYRADAFAGLPDGRSPLFPWLWEKRLTGEKFVGPWANVGDPAELTAARSRWTGDAGDAARLGVGPDEWTNLLRTYGARG</sequence>
<dbReference type="PANTHER" id="PTHR43584">
    <property type="entry name" value="NUCLEOTIDYL TRANSFERASE"/>
    <property type="match status" value="1"/>
</dbReference>
<dbReference type="InterPro" id="IPR029044">
    <property type="entry name" value="Nucleotide-diphossugar_trans"/>
</dbReference>
<dbReference type="Proteomes" id="UP000004956">
    <property type="component" value="Unassembled WGS sequence"/>
</dbReference>
<dbReference type="InterPro" id="IPR005835">
    <property type="entry name" value="NTP_transferase_dom"/>
</dbReference>
<evidence type="ECO:0000313" key="5">
    <source>
        <dbReference type="Proteomes" id="UP000004956"/>
    </source>
</evidence>
<evidence type="ECO:0000256" key="2">
    <source>
        <dbReference type="ARBA" id="ARBA00022695"/>
    </source>
</evidence>
<evidence type="ECO:0000313" key="4">
    <source>
        <dbReference type="EMBL" id="EHY30688.1"/>
    </source>
</evidence>
<feature type="domain" description="Nucleotidyl transferase" evidence="3">
    <location>
        <begin position="3"/>
        <end position="131"/>
    </location>
</feature>
<protein>
    <submittedName>
        <fullName evidence="4">Nucleotidyl transferase</fullName>
    </submittedName>
</protein>
<organism evidence="4 5">
    <name type="scientific">Sutterella parvirubra YIT 11816</name>
    <dbReference type="NCBI Taxonomy" id="762967"/>
    <lineage>
        <taxon>Bacteria</taxon>
        <taxon>Pseudomonadati</taxon>
        <taxon>Pseudomonadota</taxon>
        <taxon>Betaproteobacteria</taxon>
        <taxon>Burkholderiales</taxon>
        <taxon>Sutterellaceae</taxon>
        <taxon>Sutterella</taxon>
    </lineage>
</organism>
<dbReference type="GO" id="GO:0016779">
    <property type="term" value="F:nucleotidyltransferase activity"/>
    <property type="evidence" value="ECO:0007669"/>
    <property type="project" value="UniProtKB-KW"/>
</dbReference>
<reference evidence="4 5" key="1">
    <citation type="submission" date="2011-11" db="EMBL/GenBank/DDBJ databases">
        <authorList>
            <person name="Weinstock G."/>
            <person name="Sodergren E."/>
            <person name="Clifton S."/>
            <person name="Fulton L."/>
            <person name="Fulton B."/>
            <person name="Courtney L."/>
            <person name="Fronick C."/>
            <person name="Harrison M."/>
            <person name="Strong C."/>
            <person name="Farmer C."/>
            <person name="Delahaunty K."/>
            <person name="Markovic C."/>
            <person name="Hall O."/>
            <person name="Minx P."/>
            <person name="Tomlinson C."/>
            <person name="Mitreva M."/>
            <person name="Hou S."/>
            <person name="Chen J."/>
            <person name="Wollam A."/>
            <person name="Pepin K.H."/>
            <person name="Johnson M."/>
            <person name="Bhonagiri V."/>
            <person name="Zhang X."/>
            <person name="Suruliraj S."/>
            <person name="Warren W."/>
            <person name="Chinwalla A."/>
            <person name="Mardis E.R."/>
            <person name="Wilson R.K."/>
        </authorList>
    </citation>
    <scope>NUCLEOTIDE SEQUENCE [LARGE SCALE GENOMIC DNA]</scope>
    <source>
        <strain evidence="4 5">YIT 11816</strain>
    </source>
</reference>
<comment type="caution">
    <text evidence="4">The sequence shown here is derived from an EMBL/GenBank/DDBJ whole genome shotgun (WGS) entry which is preliminary data.</text>
</comment>
<keyword evidence="1 4" id="KW-0808">Transferase</keyword>
<dbReference type="Pfam" id="PF00483">
    <property type="entry name" value="NTP_transferase"/>
    <property type="match status" value="1"/>
</dbReference>
<dbReference type="PANTHER" id="PTHR43584:SF8">
    <property type="entry name" value="N-ACETYLMURAMATE ALPHA-1-PHOSPHATE URIDYLYLTRANSFERASE"/>
    <property type="match status" value="1"/>
</dbReference>
<dbReference type="Gene3D" id="3.90.550.10">
    <property type="entry name" value="Spore Coat Polysaccharide Biosynthesis Protein SpsA, Chain A"/>
    <property type="match status" value="1"/>
</dbReference>
<dbReference type="STRING" id="762967.HMPREF9440_01966"/>
<evidence type="ECO:0000259" key="3">
    <source>
        <dbReference type="Pfam" id="PF00483"/>
    </source>
</evidence>
<keyword evidence="5" id="KW-1185">Reference proteome</keyword>
<dbReference type="OrthoDB" id="9788272at2"/>